<dbReference type="OMA" id="KQIMSPC"/>
<accession>K7GDA7</accession>
<dbReference type="PANTHER" id="PTHR45710">
    <property type="entry name" value="C-TYPE LECTIN DOMAIN-CONTAINING PROTEIN 180"/>
    <property type="match status" value="1"/>
</dbReference>
<dbReference type="InterPro" id="IPR033992">
    <property type="entry name" value="NKR-like_CTLD"/>
</dbReference>
<dbReference type="InterPro" id="IPR016186">
    <property type="entry name" value="C-type_lectin-like/link_sf"/>
</dbReference>
<evidence type="ECO:0000259" key="3">
    <source>
        <dbReference type="PROSITE" id="PS50041"/>
    </source>
</evidence>
<dbReference type="Pfam" id="PF00059">
    <property type="entry name" value="Lectin_C"/>
    <property type="match status" value="1"/>
</dbReference>
<evidence type="ECO:0000256" key="2">
    <source>
        <dbReference type="ARBA" id="ARBA00022734"/>
    </source>
</evidence>
<protein>
    <recommendedName>
        <fullName evidence="3">C-type lectin domain-containing protein</fullName>
    </recommendedName>
</protein>
<keyword evidence="5" id="KW-1185">Reference proteome</keyword>
<dbReference type="InterPro" id="IPR050828">
    <property type="entry name" value="C-type_lectin/matrix_domain"/>
</dbReference>
<dbReference type="Gene3D" id="3.10.100.10">
    <property type="entry name" value="Mannose-Binding Protein A, subunit A"/>
    <property type="match status" value="1"/>
</dbReference>
<dbReference type="GeneTree" id="ENSGT00940000155319"/>
<reference evidence="4" key="3">
    <citation type="submission" date="2025-08" db="UniProtKB">
        <authorList>
            <consortium name="Ensembl"/>
        </authorList>
    </citation>
    <scope>IDENTIFICATION</scope>
</reference>
<evidence type="ECO:0000313" key="5">
    <source>
        <dbReference type="Proteomes" id="UP000007267"/>
    </source>
</evidence>
<name>K7GDA7_PELSI</name>
<reference evidence="5" key="2">
    <citation type="journal article" date="2013" name="Nat. Genet.">
        <title>The draft genomes of soft-shell turtle and green sea turtle yield insights into the development and evolution of the turtle-specific body plan.</title>
        <authorList>
            <person name="Wang Z."/>
            <person name="Pascual-Anaya J."/>
            <person name="Zadissa A."/>
            <person name="Li W."/>
            <person name="Niimura Y."/>
            <person name="Huang Z."/>
            <person name="Li C."/>
            <person name="White S."/>
            <person name="Xiong Z."/>
            <person name="Fang D."/>
            <person name="Wang B."/>
            <person name="Ming Y."/>
            <person name="Chen Y."/>
            <person name="Zheng Y."/>
            <person name="Kuraku S."/>
            <person name="Pignatelli M."/>
            <person name="Herrero J."/>
            <person name="Beal K."/>
            <person name="Nozawa M."/>
            <person name="Li Q."/>
            <person name="Wang J."/>
            <person name="Zhang H."/>
            <person name="Yu L."/>
            <person name="Shigenobu S."/>
            <person name="Wang J."/>
            <person name="Liu J."/>
            <person name="Flicek P."/>
            <person name="Searle S."/>
            <person name="Wang J."/>
            <person name="Kuratani S."/>
            <person name="Yin Y."/>
            <person name="Aken B."/>
            <person name="Zhang G."/>
            <person name="Irie N."/>
        </authorList>
    </citation>
    <scope>NUCLEOTIDE SEQUENCE [LARGE SCALE GENOMIC DNA]</scope>
    <source>
        <strain evidence="5">Daiwa-1</strain>
    </source>
</reference>
<comment type="subcellular location">
    <subcellularLocation>
        <location evidence="1">Cell membrane</location>
        <topology evidence="1">Single-pass type II membrane protein</topology>
    </subcellularLocation>
</comment>
<evidence type="ECO:0000313" key="4">
    <source>
        <dbReference type="Ensembl" id="ENSPSIP00000018268.1"/>
    </source>
</evidence>
<reference evidence="5" key="1">
    <citation type="submission" date="2011-10" db="EMBL/GenBank/DDBJ databases">
        <authorList>
            <consortium name="Soft-shell Turtle Genome Consortium"/>
        </authorList>
    </citation>
    <scope>NUCLEOTIDE SEQUENCE [LARGE SCALE GENOMIC DNA]</scope>
    <source>
        <strain evidence="5">Daiwa-1</strain>
    </source>
</reference>
<dbReference type="PROSITE" id="PS50041">
    <property type="entry name" value="C_TYPE_LECTIN_2"/>
    <property type="match status" value="1"/>
</dbReference>
<dbReference type="PANTHER" id="PTHR45710:SF35">
    <property type="entry name" value="C-TYPE LECTIN DOMAIN FAMILY 2 MEMBER D"/>
    <property type="match status" value="1"/>
</dbReference>
<reference evidence="4" key="4">
    <citation type="submission" date="2025-09" db="UniProtKB">
        <authorList>
            <consortium name="Ensembl"/>
        </authorList>
    </citation>
    <scope>IDENTIFICATION</scope>
</reference>
<proteinExistence type="predicted"/>
<dbReference type="EMBL" id="AGCU01099996">
    <property type="status" value="NOT_ANNOTATED_CDS"/>
    <property type="molecule type" value="Genomic_DNA"/>
</dbReference>
<dbReference type="HOGENOM" id="CLU_049894_8_4_1"/>
<dbReference type="GO" id="GO:0005886">
    <property type="term" value="C:plasma membrane"/>
    <property type="evidence" value="ECO:0007669"/>
    <property type="project" value="UniProtKB-SubCell"/>
</dbReference>
<dbReference type="InterPro" id="IPR016187">
    <property type="entry name" value="CTDL_fold"/>
</dbReference>
<organism evidence="4 5">
    <name type="scientific">Pelodiscus sinensis</name>
    <name type="common">Chinese softshell turtle</name>
    <name type="synonym">Trionyx sinensis</name>
    <dbReference type="NCBI Taxonomy" id="13735"/>
    <lineage>
        <taxon>Eukaryota</taxon>
        <taxon>Metazoa</taxon>
        <taxon>Chordata</taxon>
        <taxon>Craniata</taxon>
        <taxon>Vertebrata</taxon>
        <taxon>Euteleostomi</taxon>
        <taxon>Archelosauria</taxon>
        <taxon>Testudinata</taxon>
        <taxon>Testudines</taxon>
        <taxon>Cryptodira</taxon>
        <taxon>Trionychia</taxon>
        <taxon>Trionychidae</taxon>
        <taxon>Pelodiscus</taxon>
    </lineage>
</organism>
<dbReference type="InterPro" id="IPR001304">
    <property type="entry name" value="C-type_lectin-like"/>
</dbReference>
<dbReference type="eggNOG" id="KOG4297">
    <property type="taxonomic scope" value="Eukaryota"/>
</dbReference>
<dbReference type="SMART" id="SM00034">
    <property type="entry name" value="CLECT"/>
    <property type="match status" value="1"/>
</dbReference>
<dbReference type="Ensembl" id="ENSPSIT00000018354.1">
    <property type="protein sequence ID" value="ENSPSIP00000018268.1"/>
    <property type="gene ID" value="ENSPSIG00000016246.1"/>
</dbReference>
<evidence type="ECO:0000256" key="1">
    <source>
        <dbReference type="ARBA" id="ARBA00004401"/>
    </source>
</evidence>
<dbReference type="Proteomes" id="UP000007267">
    <property type="component" value="Unassembled WGS sequence"/>
</dbReference>
<sequence>MWCYNLLPGAAVKPDGADPRPSAASCCPEGWIGAGGNCYYFSEDERNWETSQNYCSVHAASLAANDSLETLNITLHRKGPSNHWVGLRREPGQPWRWVDGAAFNHPLTSPLEPHSFAIRGAGLCAYLADGVVSSAGCDTERKWACSKPHGRIGASPEDAEC</sequence>
<feature type="domain" description="C-type lectin" evidence="3">
    <location>
        <begin position="34"/>
        <end position="146"/>
    </location>
</feature>
<dbReference type="CDD" id="cd03593">
    <property type="entry name" value="CLECT_NK_receptors_like"/>
    <property type="match status" value="1"/>
</dbReference>
<dbReference type="AlphaFoldDB" id="K7GDA7"/>
<keyword evidence="2" id="KW-0430">Lectin</keyword>
<dbReference type="GO" id="GO:0030246">
    <property type="term" value="F:carbohydrate binding"/>
    <property type="evidence" value="ECO:0007669"/>
    <property type="project" value="UniProtKB-KW"/>
</dbReference>
<dbReference type="SUPFAM" id="SSF56436">
    <property type="entry name" value="C-type lectin-like"/>
    <property type="match status" value="1"/>
</dbReference>